<evidence type="ECO:0000256" key="4">
    <source>
        <dbReference type="ARBA" id="ARBA00022833"/>
    </source>
</evidence>
<sequence length="380" mass="39429">MSGSHRAVVRVGGTVVVQERATVGPWREEVLLAPVFAGLCGTDIQMLRGLRSDPSPVIGHEGVARVVAVGSGVPGHLKPGTLVCVNPTHPGDSSFLLGHNVDGLLQERVLIAASAVRDGLVLPLPAANGTEDAALLEPLAVVRYALGLLAEHQPHTVVVFGDGVVGHLAVRAIPTLVGASTRIVHLHHTAPGLEWSKDHPVPRVHSVLNDAAGARLLAELPADERVAVLLATPRDATLKCLDIALGALRGHVAVDLLGGLPPGATSPLLPGANLTAIRAANCAGVPDPALRFVVRTSVGAAVTLHGHRGVGNDHLVAAAAELVERPGRYRELITHLVDVDGAAEAMRHLARSRERVVSGRRLIKLAVRFAPGDDTRGGVG</sequence>
<name>A0A9W6QLQ5_9PSEU</name>
<evidence type="ECO:0000256" key="1">
    <source>
        <dbReference type="ARBA" id="ARBA00001947"/>
    </source>
</evidence>
<organism evidence="7 8">
    <name type="scientific">Actinokineospora globicatena</name>
    <dbReference type="NCBI Taxonomy" id="103729"/>
    <lineage>
        <taxon>Bacteria</taxon>
        <taxon>Bacillati</taxon>
        <taxon>Actinomycetota</taxon>
        <taxon>Actinomycetes</taxon>
        <taxon>Pseudonocardiales</taxon>
        <taxon>Pseudonocardiaceae</taxon>
        <taxon>Actinokineospora</taxon>
    </lineage>
</organism>
<dbReference type="InterPro" id="IPR011032">
    <property type="entry name" value="GroES-like_sf"/>
</dbReference>
<dbReference type="GO" id="GO:0016491">
    <property type="term" value="F:oxidoreductase activity"/>
    <property type="evidence" value="ECO:0007669"/>
    <property type="project" value="UniProtKB-KW"/>
</dbReference>
<protein>
    <recommendedName>
        <fullName evidence="6">Alcohol dehydrogenase-like N-terminal domain-containing protein</fullName>
    </recommendedName>
</protein>
<evidence type="ECO:0000256" key="2">
    <source>
        <dbReference type="ARBA" id="ARBA00008072"/>
    </source>
</evidence>
<evidence type="ECO:0000313" key="7">
    <source>
        <dbReference type="EMBL" id="GLW93241.1"/>
    </source>
</evidence>
<keyword evidence="5" id="KW-0560">Oxidoreductase</keyword>
<keyword evidence="3" id="KW-0479">Metal-binding</keyword>
<dbReference type="PANTHER" id="PTHR43350">
    <property type="entry name" value="NAD-DEPENDENT ALCOHOL DEHYDROGENASE"/>
    <property type="match status" value="1"/>
</dbReference>
<dbReference type="InterPro" id="IPR013154">
    <property type="entry name" value="ADH-like_N"/>
</dbReference>
<evidence type="ECO:0000313" key="8">
    <source>
        <dbReference type="Proteomes" id="UP001165042"/>
    </source>
</evidence>
<dbReference type="EMBL" id="BSSD01000006">
    <property type="protein sequence ID" value="GLW93241.1"/>
    <property type="molecule type" value="Genomic_DNA"/>
</dbReference>
<comment type="caution">
    <text evidence="7">The sequence shown here is derived from an EMBL/GenBank/DDBJ whole genome shotgun (WGS) entry which is preliminary data.</text>
</comment>
<gene>
    <name evidence="7" type="ORF">Aglo03_40570</name>
</gene>
<comment type="cofactor">
    <cofactor evidence="1">
        <name>Zn(2+)</name>
        <dbReference type="ChEBI" id="CHEBI:29105"/>
    </cofactor>
</comment>
<reference evidence="7" key="1">
    <citation type="submission" date="2023-02" db="EMBL/GenBank/DDBJ databases">
        <title>Actinokineospora globicatena NBRC 15670.</title>
        <authorList>
            <person name="Ichikawa N."/>
            <person name="Sato H."/>
            <person name="Tonouchi N."/>
        </authorList>
    </citation>
    <scope>NUCLEOTIDE SEQUENCE</scope>
    <source>
        <strain evidence="7">NBRC 15670</strain>
    </source>
</reference>
<comment type="similarity">
    <text evidence="2">Belongs to the zinc-containing alcohol dehydrogenase family.</text>
</comment>
<evidence type="ECO:0000259" key="6">
    <source>
        <dbReference type="Pfam" id="PF08240"/>
    </source>
</evidence>
<dbReference type="Gene3D" id="3.90.180.10">
    <property type="entry name" value="Medium-chain alcohol dehydrogenases, catalytic domain"/>
    <property type="match status" value="1"/>
</dbReference>
<proteinExistence type="inferred from homology"/>
<feature type="domain" description="Alcohol dehydrogenase-like N-terminal" evidence="6">
    <location>
        <begin position="28"/>
        <end position="113"/>
    </location>
</feature>
<dbReference type="AlphaFoldDB" id="A0A9W6QLQ5"/>
<keyword evidence="4" id="KW-0862">Zinc</keyword>
<dbReference type="Pfam" id="PF08240">
    <property type="entry name" value="ADH_N"/>
    <property type="match status" value="1"/>
</dbReference>
<evidence type="ECO:0000256" key="5">
    <source>
        <dbReference type="ARBA" id="ARBA00023002"/>
    </source>
</evidence>
<accession>A0A9W6QLQ5</accession>
<dbReference type="Proteomes" id="UP001165042">
    <property type="component" value="Unassembled WGS sequence"/>
</dbReference>
<evidence type="ECO:0000256" key="3">
    <source>
        <dbReference type="ARBA" id="ARBA00022723"/>
    </source>
</evidence>
<dbReference type="SUPFAM" id="SSF50129">
    <property type="entry name" value="GroES-like"/>
    <property type="match status" value="1"/>
</dbReference>
<dbReference type="GO" id="GO:0046872">
    <property type="term" value="F:metal ion binding"/>
    <property type="evidence" value="ECO:0007669"/>
    <property type="project" value="UniProtKB-KW"/>
</dbReference>
<dbReference type="Gene3D" id="3.40.50.720">
    <property type="entry name" value="NAD(P)-binding Rossmann-like Domain"/>
    <property type="match status" value="1"/>
</dbReference>
<dbReference type="PANTHER" id="PTHR43350:SF19">
    <property type="entry name" value="D-GULOSIDE 3-DEHYDROGENASE"/>
    <property type="match status" value="1"/>
</dbReference>
<keyword evidence="8" id="KW-1185">Reference proteome</keyword>